<evidence type="ECO:0000313" key="2">
    <source>
        <dbReference type="EMBL" id="SDG36471.1"/>
    </source>
</evidence>
<sequence length="281" mass="30297">MGTENTGGSLPSSMRHRRILDVARQNPDASVDDLASMVPSATPDLVEHVFEEYGDPAAEAAPSDASTDEETDTADGGSDETDDGATETIDDSTTGESTTDTVSDGYPEPSDLSEKQGEVLAVVAAEPTATQEETGERVGVSRATVNKRVNGIEGFEWSERESFVDAVFDDPPAPSVTTDGGSATETPATDTRETAPPEAGADEQTPVRADIEDTLDALQKRSRPSKQPATTAKRQRSTIRTSSTRSFTPVWTPRRFRKTRNSGFCRRSWSEHREKYPLAPI</sequence>
<feature type="compositionally biased region" description="Low complexity" evidence="1">
    <location>
        <begin position="91"/>
        <end position="105"/>
    </location>
</feature>
<proteinExistence type="predicted"/>
<dbReference type="GO" id="GO:0003677">
    <property type="term" value="F:DNA binding"/>
    <property type="evidence" value="ECO:0007669"/>
    <property type="project" value="UniProtKB-KW"/>
</dbReference>
<feature type="compositionally biased region" description="Low complexity" evidence="1">
    <location>
        <begin position="238"/>
        <end position="248"/>
    </location>
</feature>
<dbReference type="AlphaFoldDB" id="A0A1G7TMP3"/>
<organism evidence="2 3">
    <name type="scientific">Halorientalis regularis</name>
    <dbReference type="NCBI Taxonomy" id="660518"/>
    <lineage>
        <taxon>Archaea</taxon>
        <taxon>Methanobacteriati</taxon>
        <taxon>Methanobacteriota</taxon>
        <taxon>Stenosarchaea group</taxon>
        <taxon>Halobacteria</taxon>
        <taxon>Halobacteriales</taxon>
        <taxon>Haloarculaceae</taxon>
        <taxon>Halorientalis</taxon>
    </lineage>
</organism>
<evidence type="ECO:0000256" key="1">
    <source>
        <dbReference type="SAM" id="MobiDB-lite"/>
    </source>
</evidence>
<feature type="compositionally biased region" description="Acidic residues" evidence="1">
    <location>
        <begin position="66"/>
        <end position="90"/>
    </location>
</feature>
<feature type="compositionally biased region" description="Basic and acidic residues" evidence="1">
    <location>
        <begin position="268"/>
        <end position="281"/>
    </location>
</feature>
<protein>
    <submittedName>
        <fullName evidence="2">Winged helix-turn-helix DNA-binding</fullName>
    </submittedName>
</protein>
<name>A0A1G7TMP3_9EURY</name>
<dbReference type="Proteomes" id="UP000199076">
    <property type="component" value="Unassembled WGS sequence"/>
</dbReference>
<feature type="compositionally biased region" description="Polar residues" evidence="1">
    <location>
        <begin position="1"/>
        <end position="12"/>
    </location>
</feature>
<gene>
    <name evidence="2" type="ORF">SAMN05216218_12716</name>
</gene>
<evidence type="ECO:0000313" key="3">
    <source>
        <dbReference type="Proteomes" id="UP000199076"/>
    </source>
</evidence>
<reference evidence="3" key="1">
    <citation type="submission" date="2016-10" db="EMBL/GenBank/DDBJ databases">
        <authorList>
            <person name="Varghese N."/>
            <person name="Submissions S."/>
        </authorList>
    </citation>
    <scope>NUCLEOTIDE SEQUENCE [LARGE SCALE GENOMIC DNA]</scope>
    <source>
        <strain evidence="3">IBRC-M 10760</strain>
    </source>
</reference>
<accession>A0A1G7TMP3</accession>
<feature type="region of interest" description="Disordered" evidence="1">
    <location>
        <begin position="167"/>
        <end position="281"/>
    </location>
</feature>
<dbReference type="EMBL" id="FNBK01000027">
    <property type="protein sequence ID" value="SDG36471.1"/>
    <property type="molecule type" value="Genomic_DNA"/>
</dbReference>
<keyword evidence="2" id="KW-0238">DNA-binding</keyword>
<dbReference type="Pfam" id="PF13412">
    <property type="entry name" value="HTH_24"/>
    <property type="match status" value="1"/>
</dbReference>
<feature type="compositionally biased region" description="Polar residues" evidence="1">
    <location>
        <begin position="175"/>
        <end position="189"/>
    </location>
</feature>
<feature type="region of interest" description="Disordered" evidence="1">
    <location>
        <begin position="1"/>
        <end position="140"/>
    </location>
</feature>
<dbReference type="Gene3D" id="1.10.10.10">
    <property type="entry name" value="Winged helix-like DNA-binding domain superfamily/Winged helix DNA-binding domain"/>
    <property type="match status" value="1"/>
</dbReference>
<feature type="compositionally biased region" description="Low complexity" evidence="1">
    <location>
        <begin position="55"/>
        <end position="65"/>
    </location>
</feature>
<dbReference type="InterPro" id="IPR036388">
    <property type="entry name" value="WH-like_DNA-bd_sf"/>
</dbReference>
<keyword evidence="3" id="KW-1185">Reference proteome</keyword>